<dbReference type="GO" id="GO:0003723">
    <property type="term" value="F:RNA binding"/>
    <property type="evidence" value="ECO:0007669"/>
    <property type="project" value="UniProtKB-KW"/>
</dbReference>
<dbReference type="SUPFAM" id="SSF55174">
    <property type="entry name" value="Alpha-L RNA-binding motif"/>
    <property type="match status" value="1"/>
</dbReference>
<keyword evidence="1" id="KW-0694">RNA-binding</keyword>
<keyword evidence="3" id="KW-1185">Reference proteome</keyword>
<evidence type="ECO:0000313" key="2">
    <source>
        <dbReference type="EMBL" id="RII41690.1"/>
    </source>
</evidence>
<dbReference type="CDD" id="cd00165">
    <property type="entry name" value="S4"/>
    <property type="match status" value="1"/>
</dbReference>
<dbReference type="Proteomes" id="UP000265419">
    <property type="component" value="Unassembled WGS sequence"/>
</dbReference>
<dbReference type="PROSITE" id="PS50889">
    <property type="entry name" value="S4"/>
    <property type="match status" value="1"/>
</dbReference>
<comment type="caution">
    <text evidence="2">The sequence shown here is derived from an EMBL/GenBank/DDBJ whole genome shotgun (WGS) entry which is preliminary data.</text>
</comment>
<dbReference type="Pfam" id="PF13275">
    <property type="entry name" value="S4_2"/>
    <property type="match status" value="1"/>
</dbReference>
<dbReference type="EMBL" id="QQXK01000023">
    <property type="protein sequence ID" value="RII41690.1"/>
    <property type="molecule type" value="Genomic_DNA"/>
</dbReference>
<sequence>MEDVLFAEEGIRLGQFLKFVGAVEDGQEAKAAIANGLVKLNGDIEERRGAQLAAGAVIEFKGQAWRIVVE</sequence>
<dbReference type="AlphaFoldDB" id="A0A399J9E3"/>
<accession>A0A399J9E3</accession>
<protein>
    <submittedName>
        <fullName evidence="2">RNA-binding S4 domain-containing protein</fullName>
    </submittedName>
</protein>
<reference evidence="2 3" key="1">
    <citation type="submission" date="2018-07" db="EMBL/GenBank/DDBJ databases">
        <title>Arthrobacter sp. nov., isolated from raw cow's milk with high bacterial count.</title>
        <authorList>
            <person name="Hahne J."/>
            <person name="Isele D."/>
            <person name="Lipski A."/>
        </authorList>
    </citation>
    <scope>NUCLEOTIDE SEQUENCE [LARGE SCALE GENOMIC DNA]</scope>
    <source>
        <strain evidence="2 3">JZ R-35</strain>
    </source>
</reference>
<evidence type="ECO:0000256" key="1">
    <source>
        <dbReference type="PROSITE-ProRule" id="PRU00182"/>
    </source>
</evidence>
<dbReference type="Gene3D" id="3.10.290.10">
    <property type="entry name" value="RNA-binding S4 domain"/>
    <property type="match status" value="1"/>
</dbReference>
<organism evidence="2 3">
    <name type="scientific">Galactobacter valiniphilus</name>
    <dbReference type="NCBI Taxonomy" id="2676122"/>
    <lineage>
        <taxon>Bacteria</taxon>
        <taxon>Bacillati</taxon>
        <taxon>Actinomycetota</taxon>
        <taxon>Actinomycetes</taxon>
        <taxon>Micrococcales</taxon>
        <taxon>Micrococcaceae</taxon>
        <taxon>Galactobacter</taxon>
    </lineage>
</organism>
<dbReference type="InterPro" id="IPR036986">
    <property type="entry name" value="S4_RNA-bd_sf"/>
</dbReference>
<gene>
    <name evidence="2" type="ORF">DWB68_11455</name>
</gene>
<proteinExistence type="predicted"/>
<name>A0A399J9E3_9MICC</name>
<evidence type="ECO:0000313" key="3">
    <source>
        <dbReference type="Proteomes" id="UP000265419"/>
    </source>
</evidence>